<keyword evidence="1" id="KW-0472">Membrane</keyword>
<dbReference type="OrthoDB" id="4412667at2"/>
<evidence type="ECO:0000256" key="1">
    <source>
        <dbReference type="SAM" id="Phobius"/>
    </source>
</evidence>
<feature type="transmembrane region" description="Helical" evidence="1">
    <location>
        <begin position="77"/>
        <end position="99"/>
    </location>
</feature>
<protein>
    <submittedName>
        <fullName evidence="2">Uncharacterized protein DUF1772</fullName>
    </submittedName>
</protein>
<keyword evidence="3" id="KW-1185">Reference proteome</keyword>
<proteinExistence type="predicted"/>
<dbReference type="RefSeq" id="WP_106188989.1">
    <property type="nucleotide sequence ID" value="NZ_PVTF01000006.1"/>
</dbReference>
<dbReference type="Pfam" id="PF08592">
    <property type="entry name" value="Anthrone_oxy"/>
    <property type="match status" value="1"/>
</dbReference>
<feature type="transmembrane region" description="Helical" evidence="1">
    <location>
        <begin position="129"/>
        <end position="148"/>
    </location>
</feature>
<dbReference type="InterPro" id="IPR013901">
    <property type="entry name" value="Anthrone_oxy"/>
</dbReference>
<organism evidence="2 3">
    <name type="scientific">Umezawaea tangerina</name>
    <dbReference type="NCBI Taxonomy" id="84725"/>
    <lineage>
        <taxon>Bacteria</taxon>
        <taxon>Bacillati</taxon>
        <taxon>Actinomycetota</taxon>
        <taxon>Actinomycetes</taxon>
        <taxon>Pseudonocardiales</taxon>
        <taxon>Pseudonocardiaceae</taxon>
        <taxon>Umezawaea</taxon>
    </lineage>
</organism>
<reference evidence="2 3" key="1">
    <citation type="submission" date="2018-03" db="EMBL/GenBank/DDBJ databases">
        <title>Genomic Encyclopedia of Archaeal and Bacterial Type Strains, Phase II (KMG-II): from individual species to whole genera.</title>
        <authorList>
            <person name="Goeker M."/>
        </authorList>
    </citation>
    <scope>NUCLEOTIDE SEQUENCE [LARGE SCALE GENOMIC DNA]</scope>
    <source>
        <strain evidence="2 3">DSM 44720</strain>
    </source>
</reference>
<dbReference type="Proteomes" id="UP000239494">
    <property type="component" value="Unassembled WGS sequence"/>
</dbReference>
<keyword evidence="1" id="KW-0812">Transmembrane</keyword>
<accession>A0A2T0T434</accession>
<evidence type="ECO:0000313" key="3">
    <source>
        <dbReference type="Proteomes" id="UP000239494"/>
    </source>
</evidence>
<sequence length="151" mass="16144">MHYLELVGLFLLGLLAGEELVVRYGVHGAMAVLDERGQVLARQGLIARLKVLVPSIMVPAVLSSAAVVVLGGTGAGFGFRLAGGAALLAFVLFTFLGTVPINQRIAEWDADAPPADWRAVFRRWERTDVFRSSAAILAFALFLLAVVVRLG</sequence>
<dbReference type="AlphaFoldDB" id="A0A2T0T434"/>
<gene>
    <name evidence="2" type="ORF">CLV43_106162</name>
</gene>
<name>A0A2T0T434_9PSEU</name>
<keyword evidence="1" id="KW-1133">Transmembrane helix</keyword>
<dbReference type="EMBL" id="PVTF01000006">
    <property type="protein sequence ID" value="PRY40427.1"/>
    <property type="molecule type" value="Genomic_DNA"/>
</dbReference>
<evidence type="ECO:0000313" key="2">
    <source>
        <dbReference type="EMBL" id="PRY40427.1"/>
    </source>
</evidence>
<comment type="caution">
    <text evidence="2">The sequence shown here is derived from an EMBL/GenBank/DDBJ whole genome shotgun (WGS) entry which is preliminary data.</text>
</comment>
<feature type="transmembrane region" description="Helical" evidence="1">
    <location>
        <begin position="52"/>
        <end position="70"/>
    </location>
</feature>